<sequence>MRINILQHTPDEGPGAISEWAHRGGHEVYTYHPRFFNGILPTADETDLLIILGGPCSPNDDDQYVLAERDLIRELIKQNKPIFGACFGAQQITKALGYTVGKSPVKEVGWGIVTLESDVISGLPKSMNVLHWHEEMFNLPKDANLLFSSEGLKNQGFELNHKVVGLQFHLESLEDNVREMVVNDYPYLTDSVFGQSKDDVLNQKVPLENKTVLFKILDYITA</sequence>
<proteinExistence type="predicted"/>
<evidence type="ECO:0000313" key="2">
    <source>
        <dbReference type="EMBL" id="AKP66277.1"/>
    </source>
</evidence>
<dbReference type="PROSITE" id="PS51273">
    <property type="entry name" value="GATASE_TYPE_1"/>
    <property type="match status" value="1"/>
</dbReference>
<protein>
    <submittedName>
        <fullName evidence="2">GMP synthase</fullName>
    </submittedName>
</protein>
<evidence type="ECO:0000259" key="1">
    <source>
        <dbReference type="Pfam" id="PF00117"/>
    </source>
</evidence>
<name>A0A0H4QEB1_9LACO</name>
<dbReference type="InterPro" id="IPR044992">
    <property type="entry name" value="ChyE-like"/>
</dbReference>
<dbReference type="RefSeq" id="WP_048702552.1">
    <property type="nucleotide sequence ID" value="NZ_CP012034.1"/>
</dbReference>
<dbReference type="KEGG" id="lgn:ABM34_01075"/>
<organism evidence="2 3">
    <name type="scientific">Companilactobacillus ginsenosidimutans</name>
    <dbReference type="NCBI Taxonomy" id="1007676"/>
    <lineage>
        <taxon>Bacteria</taxon>
        <taxon>Bacillati</taxon>
        <taxon>Bacillota</taxon>
        <taxon>Bacilli</taxon>
        <taxon>Lactobacillales</taxon>
        <taxon>Lactobacillaceae</taxon>
        <taxon>Companilactobacillus</taxon>
    </lineage>
</organism>
<dbReference type="AlphaFoldDB" id="A0A0H4QEB1"/>
<accession>A0A0H4QEB1</accession>
<reference evidence="3" key="1">
    <citation type="submission" date="2015-07" db="EMBL/GenBank/DDBJ databases">
        <title>Lactobacillus ginsenosidimutans/EMML 3141/ whole genome sequencing.</title>
        <authorList>
            <person name="Kim M.K."/>
            <person name="Im W.-T."/>
            <person name="Srinivasan S."/>
            <person name="Lee J.-J."/>
        </authorList>
    </citation>
    <scope>NUCLEOTIDE SEQUENCE [LARGE SCALE GENOMIC DNA]</scope>
    <source>
        <strain evidence="3">EMML 3041</strain>
    </source>
</reference>
<dbReference type="InterPro" id="IPR029062">
    <property type="entry name" value="Class_I_gatase-like"/>
</dbReference>
<dbReference type="Proteomes" id="UP000036106">
    <property type="component" value="Chromosome"/>
</dbReference>
<dbReference type="Pfam" id="PF00117">
    <property type="entry name" value="GATase"/>
    <property type="match status" value="1"/>
</dbReference>
<dbReference type="GO" id="GO:0005829">
    <property type="term" value="C:cytosol"/>
    <property type="evidence" value="ECO:0007669"/>
    <property type="project" value="TreeGrafter"/>
</dbReference>
<dbReference type="Gene3D" id="3.40.50.880">
    <property type="match status" value="1"/>
</dbReference>
<dbReference type="InterPro" id="IPR017926">
    <property type="entry name" value="GATASE"/>
</dbReference>
<dbReference type="STRING" id="1007676.ABM34_01075"/>
<dbReference type="CDD" id="cd01741">
    <property type="entry name" value="GATase1_1"/>
    <property type="match status" value="1"/>
</dbReference>
<dbReference type="OrthoDB" id="9807137at2"/>
<dbReference type="PANTHER" id="PTHR42695">
    <property type="entry name" value="GLUTAMINE AMIDOTRANSFERASE YLR126C-RELATED"/>
    <property type="match status" value="1"/>
</dbReference>
<keyword evidence="3" id="KW-1185">Reference proteome</keyword>
<dbReference type="PANTHER" id="PTHR42695:SF5">
    <property type="entry name" value="GLUTAMINE AMIDOTRANSFERASE YLR126C-RELATED"/>
    <property type="match status" value="1"/>
</dbReference>
<evidence type="ECO:0000313" key="3">
    <source>
        <dbReference type="Proteomes" id="UP000036106"/>
    </source>
</evidence>
<dbReference type="PATRIC" id="fig|1007676.4.peg.226"/>
<dbReference type="EMBL" id="CP012034">
    <property type="protein sequence ID" value="AKP66277.1"/>
    <property type="molecule type" value="Genomic_DNA"/>
</dbReference>
<gene>
    <name evidence="2" type="ORF">ABM34_01075</name>
</gene>
<feature type="domain" description="Glutamine amidotransferase" evidence="1">
    <location>
        <begin position="43"/>
        <end position="174"/>
    </location>
</feature>
<dbReference type="SUPFAM" id="SSF52317">
    <property type="entry name" value="Class I glutamine amidotransferase-like"/>
    <property type="match status" value="1"/>
</dbReference>